<comment type="caution">
    <text evidence="5">The sequence shown here is derived from an EMBL/GenBank/DDBJ whole genome shotgun (WGS) entry which is preliminary data.</text>
</comment>
<dbReference type="GO" id="GO:0071732">
    <property type="term" value="P:cellular response to nitric oxide"/>
    <property type="evidence" value="ECO:0007669"/>
    <property type="project" value="UniProtKB-ARBA"/>
</dbReference>
<dbReference type="InterPro" id="IPR035919">
    <property type="entry name" value="EAL_sf"/>
</dbReference>
<dbReference type="NCBIfam" id="TIGR00254">
    <property type="entry name" value="GGDEF"/>
    <property type="match status" value="1"/>
</dbReference>
<dbReference type="InterPro" id="IPR000014">
    <property type="entry name" value="PAS"/>
</dbReference>
<dbReference type="CDD" id="cd00130">
    <property type="entry name" value="PAS"/>
    <property type="match status" value="2"/>
</dbReference>
<feature type="domain" description="GGDEF" evidence="4">
    <location>
        <begin position="470"/>
        <end position="608"/>
    </location>
</feature>
<name>A0AAW9QMX7_9BURK</name>
<dbReference type="InterPro" id="IPR000700">
    <property type="entry name" value="PAS-assoc_C"/>
</dbReference>
<dbReference type="RefSeq" id="WP_332291806.1">
    <property type="nucleotide sequence ID" value="NZ_JAZIBG010000041.1"/>
</dbReference>
<dbReference type="Gene3D" id="3.20.20.450">
    <property type="entry name" value="EAL domain"/>
    <property type="match status" value="1"/>
</dbReference>
<dbReference type="SUPFAM" id="SSF55785">
    <property type="entry name" value="PYP-like sensor domain (PAS domain)"/>
    <property type="match status" value="2"/>
</dbReference>
<evidence type="ECO:0000259" key="2">
    <source>
        <dbReference type="PROSITE" id="PS50113"/>
    </source>
</evidence>
<dbReference type="InterPro" id="IPR043128">
    <property type="entry name" value="Rev_trsase/Diguanyl_cyclase"/>
</dbReference>
<dbReference type="PROSITE" id="PS50113">
    <property type="entry name" value="PAC"/>
    <property type="match status" value="2"/>
</dbReference>
<dbReference type="SMART" id="SM00052">
    <property type="entry name" value="EAL"/>
    <property type="match status" value="1"/>
</dbReference>
<evidence type="ECO:0000313" key="6">
    <source>
        <dbReference type="Proteomes" id="UP001336250"/>
    </source>
</evidence>
<dbReference type="EMBL" id="JAZIBG010000041">
    <property type="protein sequence ID" value="MEF7616340.1"/>
    <property type="molecule type" value="Genomic_DNA"/>
</dbReference>
<evidence type="ECO:0000259" key="4">
    <source>
        <dbReference type="PROSITE" id="PS50887"/>
    </source>
</evidence>
<dbReference type="NCBIfam" id="TIGR00229">
    <property type="entry name" value="sensory_box"/>
    <property type="match status" value="2"/>
</dbReference>
<comment type="catalytic activity">
    <reaction evidence="1">
        <text>3',3'-c-di-GMP + H2O = 5'-phosphoguanylyl(3'-&gt;5')guanosine + H(+)</text>
        <dbReference type="Rhea" id="RHEA:24902"/>
        <dbReference type="ChEBI" id="CHEBI:15377"/>
        <dbReference type="ChEBI" id="CHEBI:15378"/>
        <dbReference type="ChEBI" id="CHEBI:58754"/>
        <dbReference type="ChEBI" id="CHEBI:58805"/>
        <dbReference type="EC" id="3.1.4.52"/>
    </reaction>
    <physiologicalReaction direction="left-to-right" evidence="1">
        <dbReference type="Rhea" id="RHEA:24903"/>
    </physiologicalReaction>
</comment>
<proteinExistence type="predicted"/>
<dbReference type="CDD" id="cd01949">
    <property type="entry name" value="GGDEF"/>
    <property type="match status" value="1"/>
</dbReference>
<dbReference type="SMART" id="SM00086">
    <property type="entry name" value="PAC"/>
    <property type="match status" value="2"/>
</dbReference>
<dbReference type="SUPFAM" id="SSF55073">
    <property type="entry name" value="Nucleotide cyclase"/>
    <property type="match status" value="1"/>
</dbReference>
<dbReference type="Gene3D" id="3.30.450.20">
    <property type="entry name" value="PAS domain"/>
    <property type="match status" value="2"/>
</dbReference>
<protein>
    <submittedName>
        <fullName evidence="5">EAL domain-containing protein</fullName>
    </submittedName>
</protein>
<dbReference type="InterPro" id="IPR052155">
    <property type="entry name" value="Biofilm_reg_signaling"/>
</dbReference>
<dbReference type="SUPFAM" id="SSF141868">
    <property type="entry name" value="EAL domain-like"/>
    <property type="match status" value="1"/>
</dbReference>
<dbReference type="GO" id="GO:0071111">
    <property type="term" value="F:cyclic-guanylate-specific phosphodiesterase activity"/>
    <property type="evidence" value="ECO:0007669"/>
    <property type="project" value="UniProtKB-EC"/>
</dbReference>
<dbReference type="Pfam" id="PF08448">
    <property type="entry name" value="PAS_4"/>
    <property type="match status" value="1"/>
</dbReference>
<dbReference type="PANTHER" id="PTHR44757">
    <property type="entry name" value="DIGUANYLATE CYCLASE DGCP"/>
    <property type="match status" value="1"/>
</dbReference>
<dbReference type="InterPro" id="IPR013655">
    <property type="entry name" value="PAS_fold_3"/>
</dbReference>
<dbReference type="FunFam" id="3.30.70.270:FF:000001">
    <property type="entry name" value="Diguanylate cyclase domain protein"/>
    <property type="match status" value="1"/>
</dbReference>
<dbReference type="CDD" id="cd01948">
    <property type="entry name" value="EAL"/>
    <property type="match status" value="1"/>
</dbReference>
<sequence>MRDPARELDFYRHQCDELGGRVLRLQGEVTQARRDAHRSRSLALIVQQLYGYAHDSEASGGTLEEVLLMAIVDRLQVDAAGLARRLPGGQACEVVHGIGLSAGLRLPAPPAGAAAGGEGLLGAVGLAAGLCVSAPPSPWVLLLGDRLPRGGAHRLEAADQAIVEAALKVYVGLVASMEAQRTLRASEANYRMLFEGALDAILVLKGDDLTLIDANQPALELFSCTLEELGARPANAWLVPADPAVWRPVWRAALAGRSRRVEARVRTATGRLLWTEIHLKRVASSHRHLLAVVRDISDRKRADDALKRIQERLDLALEGAEIGLYDFNLLSGEVVVDERYQRMLGGGDWPMPMTKDQWLERIHPEDRQTVMRIGDETRSGRRLKIEMEYRMRHQSGDWIWVLDRGKGFDWDANGHPRRAAGTCVDITERKINEASIHRLAFFDPLTDLPNRRLFLDRLANAQASAQRGGYHGAVLFVDLDHFKHINDARGHEAGDHLLQEAAARLLPLLRAEDTVSRFGGDEFVILLVNLTRSGAEAPQFAHMVAEKVRQALSEPFRLPEGEFVIGASIGVTLFTGTAISVHDILREADTALYRAKASGRNCVRYFEPSMHAAVAARFDLEVELRHAVDRQHLRVFLQPQVDSLGYIVGAEALLRWDHPSRGLISPAAFIPLAEETGLIVAIGQWVMQEACRLLARLVAAGRVMRMSVNVSPRQFQQADFVDGVRNALAATGVEPSLLVLEITEGLIIDDTQGTVVKMKELKSLGVQISIDDFGTGYSSLSYLKRLPIDELKIDRSFVRDALRDSNDAALIEAMLAVSRHLGLIVVAEGVETLGQHKFLKARGCNCYQGYFYGMPVPAEEFIDEMLRRGGLPIADCARVTESSSRL</sequence>
<feature type="domain" description="PAC" evidence="2">
    <location>
        <begin position="259"/>
        <end position="308"/>
    </location>
</feature>
<dbReference type="Pfam" id="PF00990">
    <property type="entry name" value="GGDEF"/>
    <property type="match status" value="1"/>
</dbReference>
<dbReference type="InterPro" id="IPR001633">
    <property type="entry name" value="EAL_dom"/>
</dbReference>
<organism evidence="5 6">
    <name type="scientific">Aquincola agrisoli</name>
    <dbReference type="NCBI Taxonomy" id="3119538"/>
    <lineage>
        <taxon>Bacteria</taxon>
        <taxon>Pseudomonadati</taxon>
        <taxon>Pseudomonadota</taxon>
        <taxon>Betaproteobacteria</taxon>
        <taxon>Burkholderiales</taxon>
        <taxon>Sphaerotilaceae</taxon>
        <taxon>Aquincola</taxon>
    </lineage>
</organism>
<feature type="domain" description="PAC" evidence="2">
    <location>
        <begin position="385"/>
        <end position="438"/>
    </location>
</feature>
<evidence type="ECO:0000313" key="5">
    <source>
        <dbReference type="EMBL" id="MEF7616340.1"/>
    </source>
</evidence>
<dbReference type="AlphaFoldDB" id="A0AAW9QMX7"/>
<dbReference type="Proteomes" id="UP001336250">
    <property type="component" value="Unassembled WGS sequence"/>
</dbReference>
<gene>
    <name evidence="5" type="ORF">V4F39_20665</name>
</gene>
<dbReference type="Gene3D" id="3.30.70.270">
    <property type="match status" value="1"/>
</dbReference>
<dbReference type="SMART" id="SM00091">
    <property type="entry name" value="PAS"/>
    <property type="match status" value="2"/>
</dbReference>
<dbReference type="PANTHER" id="PTHR44757:SF2">
    <property type="entry name" value="BIOFILM ARCHITECTURE MAINTENANCE PROTEIN MBAA"/>
    <property type="match status" value="1"/>
</dbReference>
<dbReference type="FunFam" id="3.20.20.450:FF:000001">
    <property type="entry name" value="Cyclic di-GMP phosphodiesterase yahA"/>
    <property type="match status" value="1"/>
</dbReference>
<dbReference type="PROSITE" id="PS50887">
    <property type="entry name" value="GGDEF"/>
    <property type="match status" value="1"/>
</dbReference>
<feature type="domain" description="EAL" evidence="3">
    <location>
        <begin position="617"/>
        <end position="869"/>
    </location>
</feature>
<dbReference type="InterPro" id="IPR001610">
    <property type="entry name" value="PAC"/>
</dbReference>
<dbReference type="SMART" id="SM00267">
    <property type="entry name" value="GGDEF"/>
    <property type="match status" value="1"/>
</dbReference>
<accession>A0AAW9QMX7</accession>
<dbReference type="InterPro" id="IPR035965">
    <property type="entry name" value="PAS-like_dom_sf"/>
</dbReference>
<dbReference type="InterPro" id="IPR013656">
    <property type="entry name" value="PAS_4"/>
</dbReference>
<dbReference type="PROSITE" id="PS50883">
    <property type="entry name" value="EAL"/>
    <property type="match status" value="1"/>
</dbReference>
<reference evidence="5 6" key="1">
    <citation type="submission" date="2024-02" db="EMBL/GenBank/DDBJ databases">
        <title>Genome sequence of Aquincola sp. MAHUQ-54.</title>
        <authorList>
            <person name="Huq M.A."/>
        </authorList>
    </citation>
    <scope>NUCLEOTIDE SEQUENCE [LARGE SCALE GENOMIC DNA]</scope>
    <source>
        <strain evidence="5 6">MAHUQ-54</strain>
    </source>
</reference>
<dbReference type="Pfam" id="PF00563">
    <property type="entry name" value="EAL"/>
    <property type="match status" value="1"/>
</dbReference>
<dbReference type="InterPro" id="IPR000160">
    <property type="entry name" value="GGDEF_dom"/>
</dbReference>
<evidence type="ECO:0000256" key="1">
    <source>
        <dbReference type="ARBA" id="ARBA00051114"/>
    </source>
</evidence>
<evidence type="ECO:0000259" key="3">
    <source>
        <dbReference type="PROSITE" id="PS50883"/>
    </source>
</evidence>
<dbReference type="Pfam" id="PF08447">
    <property type="entry name" value="PAS_3"/>
    <property type="match status" value="1"/>
</dbReference>
<keyword evidence="6" id="KW-1185">Reference proteome</keyword>
<dbReference type="InterPro" id="IPR029787">
    <property type="entry name" value="Nucleotide_cyclase"/>
</dbReference>